<keyword evidence="2 8" id="KW-0489">Methyltransferase</keyword>
<evidence type="ECO:0000259" key="7">
    <source>
        <dbReference type="Pfam" id="PF01555"/>
    </source>
</evidence>
<evidence type="ECO:0000256" key="2">
    <source>
        <dbReference type="ARBA" id="ARBA00022603"/>
    </source>
</evidence>
<evidence type="ECO:0000256" key="6">
    <source>
        <dbReference type="SAM" id="MobiDB-lite"/>
    </source>
</evidence>
<sequence length="279" mass="31591">MRNDKDKTGRMMSLNQKNELAQVVEESTLPIEHNGGDGWTILHGDTLQIIRAFKTQVFDALITDPPYASGGWKPAEKNRTTTQKYSSMDPKNAPPDFDGDNRDQRSWTRWMAEWLYDARKACKPGAPVCLFIDWRQYPSITDALQWAGWIWRGCVVWDKMTSRPQKGRFRQQSEYVVWGSNGPMPVSRPVGCLPGVFRYANPQNRTHVTEKPLQLMRDLVKICVPGGRILDPFCGAGTTVLAARLEGYEAVGIEVTDAYYKLGSDRVRFALEAQSETAK</sequence>
<evidence type="ECO:0000313" key="8">
    <source>
        <dbReference type="EMBL" id="EDO60667.1"/>
    </source>
</evidence>
<dbReference type="InterPro" id="IPR002052">
    <property type="entry name" value="DNA_methylase_N6_adenine_CS"/>
</dbReference>
<reference evidence="8 9" key="1">
    <citation type="submission" date="2007-08" db="EMBL/GenBank/DDBJ databases">
        <title>Draft genome sequence of Clostridium leptum (DSM 753).</title>
        <authorList>
            <person name="Sudarsanam P."/>
            <person name="Ley R."/>
            <person name="Guruge J."/>
            <person name="Turnbaugh P.J."/>
            <person name="Mahowald M."/>
            <person name="Liep D."/>
            <person name="Gordon J."/>
        </authorList>
    </citation>
    <scope>NUCLEOTIDE SEQUENCE [LARGE SCALE GENOMIC DNA]</scope>
    <source>
        <strain evidence="8 9">DSM 753</strain>
    </source>
</reference>
<feature type="domain" description="DNA methylase N-4/N-6" evidence="7">
    <location>
        <begin position="59"/>
        <end position="181"/>
    </location>
</feature>
<evidence type="ECO:0000256" key="1">
    <source>
        <dbReference type="ARBA" id="ARBA00006594"/>
    </source>
</evidence>
<evidence type="ECO:0000313" key="9">
    <source>
        <dbReference type="Proteomes" id="UP000003490"/>
    </source>
</evidence>
<dbReference type="EMBL" id="ABCB02000019">
    <property type="protein sequence ID" value="EDO60667.1"/>
    <property type="molecule type" value="Genomic_DNA"/>
</dbReference>
<dbReference type="EC" id="2.1.1.-" evidence="5"/>
<evidence type="ECO:0000256" key="3">
    <source>
        <dbReference type="ARBA" id="ARBA00022679"/>
    </source>
</evidence>
<dbReference type="PROSITE" id="PS00092">
    <property type="entry name" value="N6_MTASE"/>
    <property type="match status" value="1"/>
</dbReference>
<dbReference type="REBASE" id="42503">
    <property type="entry name" value="M.CleDORF2264P"/>
</dbReference>
<comment type="caution">
    <text evidence="8">The sequence shown here is derived from an EMBL/GenBank/DDBJ whole genome shotgun (WGS) entry which is preliminary data.</text>
</comment>
<gene>
    <name evidence="8" type="ORF">CLOLEP_02264</name>
</gene>
<name>A7VUL7_9FIRM</name>
<keyword evidence="4" id="KW-0680">Restriction system</keyword>
<dbReference type="InterPro" id="IPR029063">
    <property type="entry name" value="SAM-dependent_MTases_sf"/>
</dbReference>
<evidence type="ECO:0000256" key="4">
    <source>
        <dbReference type="ARBA" id="ARBA00022747"/>
    </source>
</evidence>
<accession>A7VUL7</accession>
<keyword evidence="3 8" id="KW-0808">Transferase</keyword>
<organism evidence="8 9">
    <name type="scientific">[Clostridium] leptum DSM 753</name>
    <dbReference type="NCBI Taxonomy" id="428125"/>
    <lineage>
        <taxon>Bacteria</taxon>
        <taxon>Bacillati</taxon>
        <taxon>Bacillota</taxon>
        <taxon>Clostridia</taxon>
        <taxon>Eubacteriales</taxon>
        <taxon>Oscillospiraceae</taxon>
        <taxon>Oscillospiraceae incertae sedis</taxon>
    </lineage>
</organism>
<dbReference type="HOGENOM" id="CLU_024927_4_0_9"/>
<dbReference type="SUPFAM" id="SSF53335">
    <property type="entry name" value="S-adenosyl-L-methionine-dependent methyltransferases"/>
    <property type="match status" value="1"/>
</dbReference>
<dbReference type="Proteomes" id="UP000003490">
    <property type="component" value="Unassembled WGS sequence"/>
</dbReference>
<protein>
    <recommendedName>
        <fullName evidence="5">Methyltransferase</fullName>
        <ecNumber evidence="5">2.1.1.-</ecNumber>
    </recommendedName>
</protein>
<feature type="domain" description="DNA methylase N-4/N-6" evidence="7">
    <location>
        <begin position="202"/>
        <end position="262"/>
    </location>
</feature>
<dbReference type="PRINTS" id="PR00508">
    <property type="entry name" value="S21N4MTFRASE"/>
</dbReference>
<feature type="region of interest" description="Disordered" evidence="6">
    <location>
        <begin position="69"/>
        <end position="102"/>
    </location>
</feature>
<dbReference type="GO" id="GO:0003677">
    <property type="term" value="F:DNA binding"/>
    <property type="evidence" value="ECO:0007669"/>
    <property type="project" value="InterPro"/>
</dbReference>
<dbReference type="GO" id="GO:0032259">
    <property type="term" value="P:methylation"/>
    <property type="evidence" value="ECO:0007669"/>
    <property type="project" value="UniProtKB-KW"/>
</dbReference>
<dbReference type="eggNOG" id="COG0863">
    <property type="taxonomic scope" value="Bacteria"/>
</dbReference>
<proteinExistence type="inferred from homology"/>
<dbReference type="InterPro" id="IPR002941">
    <property type="entry name" value="DNA_methylase_N4/N6"/>
</dbReference>
<dbReference type="AlphaFoldDB" id="A7VUL7"/>
<dbReference type="Gene3D" id="3.40.50.150">
    <property type="entry name" value="Vaccinia Virus protein VP39"/>
    <property type="match status" value="1"/>
</dbReference>
<comment type="similarity">
    <text evidence="1 5">Belongs to the N(4)/N(6)-methyltransferase family.</text>
</comment>
<reference evidence="8 9" key="2">
    <citation type="submission" date="2007-08" db="EMBL/GenBank/DDBJ databases">
        <authorList>
            <person name="Fulton L."/>
            <person name="Clifton S."/>
            <person name="Fulton B."/>
            <person name="Xu J."/>
            <person name="Minx P."/>
            <person name="Pepin K.H."/>
            <person name="Johnson M."/>
            <person name="Thiruvilangam P."/>
            <person name="Bhonagiri V."/>
            <person name="Nash W.E."/>
            <person name="Wang C."/>
            <person name="Mardis E.R."/>
            <person name="Wilson R.K."/>
        </authorList>
    </citation>
    <scope>NUCLEOTIDE SEQUENCE [LARGE SCALE GENOMIC DNA]</scope>
    <source>
        <strain evidence="8 9">DSM 753</strain>
    </source>
</reference>
<dbReference type="GO" id="GO:0008170">
    <property type="term" value="F:N-methyltransferase activity"/>
    <property type="evidence" value="ECO:0007669"/>
    <property type="project" value="InterPro"/>
</dbReference>
<dbReference type="InterPro" id="IPR001091">
    <property type="entry name" value="RM_Methyltransferase"/>
</dbReference>
<evidence type="ECO:0000256" key="5">
    <source>
        <dbReference type="RuleBase" id="RU362026"/>
    </source>
</evidence>
<dbReference type="GO" id="GO:0009307">
    <property type="term" value="P:DNA restriction-modification system"/>
    <property type="evidence" value="ECO:0007669"/>
    <property type="project" value="UniProtKB-KW"/>
</dbReference>
<dbReference type="Pfam" id="PF01555">
    <property type="entry name" value="N6_N4_Mtase"/>
    <property type="match status" value="2"/>
</dbReference>